<dbReference type="Pfam" id="PF01674">
    <property type="entry name" value="Lipase_2"/>
    <property type="match status" value="1"/>
</dbReference>
<name>A0A0D6LJF9_9BILA</name>
<dbReference type="GO" id="GO:0016042">
    <property type="term" value="P:lipid catabolic process"/>
    <property type="evidence" value="ECO:0007669"/>
    <property type="project" value="InterPro"/>
</dbReference>
<dbReference type="PANTHER" id="PTHR32015">
    <property type="entry name" value="FASTING INDUCED LIPASE"/>
    <property type="match status" value="1"/>
</dbReference>
<dbReference type="Proteomes" id="UP000054495">
    <property type="component" value="Unassembled WGS sequence"/>
</dbReference>
<dbReference type="PANTHER" id="PTHR32015:SF11">
    <property type="entry name" value="LIPASE"/>
    <property type="match status" value="1"/>
</dbReference>
<dbReference type="EMBL" id="KE125066">
    <property type="protein sequence ID" value="EPB72119.1"/>
    <property type="molecule type" value="Genomic_DNA"/>
</dbReference>
<dbReference type="AlphaFoldDB" id="A0A0D6LJF9"/>
<sequence length="229" mass="25359">MQGSFQIRNEPVIFIHGNGDAALHAQAPLATGWSRSIQYFMEQNYTEGELYATTWGDAWGTGSILDSYSTMHTCSNLLFLRRFIEAVIAYTGARKVDVIAHSVGVVLARKALKGGSLIGTDGNCTLGPPLTNKIDTFLLCGYTSGNCKQENYSALLEKLNNDPAREAEHVYAMWSDVDEVLLFRGMTWGKPTSRIPGMNGRWVSDRNGHVAMKDLTELRQFEAVVHHSI</sequence>
<organism evidence="1 2">
    <name type="scientific">Ancylostoma ceylanicum</name>
    <dbReference type="NCBI Taxonomy" id="53326"/>
    <lineage>
        <taxon>Eukaryota</taxon>
        <taxon>Metazoa</taxon>
        <taxon>Ecdysozoa</taxon>
        <taxon>Nematoda</taxon>
        <taxon>Chromadorea</taxon>
        <taxon>Rhabditida</taxon>
        <taxon>Rhabditina</taxon>
        <taxon>Rhabditomorpha</taxon>
        <taxon>Strongyloidea</taxon>
        <taxon>Ancylostomatidae</taxon>
        <taxon>Ancylostomatinae</taxon>
        <taxon>Ancylostoma</taxon>
    </lineage>
</organism>
<accession>A0A0D6LJF9</accession>
<proteinExistence type="predicted"/>
<dbReference type="GO" id="GO:0016298">
    <property type="term" value="F:lipase activity"/>
    <property type="evidence" value="ECO:0007669"/>
    <property type="project" value="TreeGrafter"/>
</dbReference>
<protein>
    <submittedName>
        <fullName evidence="1">Triacylglycerol lipase</fullName>
    </submittedName>
</protein>
<gene>
    <name evidence="1" type="ORF">ANCCEY_08798</name>
</gene>
<reference evidence="1 2" key="1">
    <citation type="submission" date="2013-05" db="EMBL/GenBank/DDBJ databases">
        <title>Draft genome of the parasitic nematode Anyclostoma ceylanicum.</title>
        <authorList>
            <person name="Mitreva M."/>
        </authorList>
    </citation>
    <scope>NUCLEOTIDE SEQUENCE [LARGE SCALE GENOMIC DNA]</scope>
</reference>
<evidence type="ECO:0000313" key="2">
    <source>
        <dbReference type="Proteomes" id="UP000054495"/>
    </source>
</evidence>
<dbReference type="InterPro" id="IPR029058">
    <property type="entry name" value="AB_hydrolase_fold"/>
</dbReference>
<dbReference type="Gene3D" id="3.40.50.1820">
    <property type="entry name" value="alpha/beta hydrolase"/>
    <property type="match status" value="1"/>
</dbReference>
<dbReference type="InterPro" id="IPR002918">
    <property type="entry name" value="Lipase_EstA/Esterase_EstB"/>
</dbReference>
<keyword evidence="2" id="KW-1185">Reference proteome</keyword>
<evidence type="ECO:0000313" key="1">
    <source>
        <dbReference type="EMBL" id="EPB72119.1"/>
    </source>
</evidence>
<dbReference type="SUPFAM" id="SSF53474">
    <property type="entry name" value="alpha/beta-Hydrolases"/>
    <property type="match status" value="1"/>
</dbReference>